<evidence type="ECO:0000259" key="1">
    <source>
        <dbReference type="Pfam" id="PF13438"/>
    </source>
</evidence>
<dbReference type="Pfam" id="PF13438">
    <property type="entry name" value="DUF4113"/>
    <property type="match status" value="1"/>
</dbReference>
<dbReference type="RefSeq" id="WP_152211899.1">
    <property type="nucleotide sequence ID" value="NZ_WFLN01000004.1"/>
</dbReference>
<proteinExistence type="predicted"/>
<evidence type="ECO:0000313" key="3">
    <source>
        <dbReference type="Proteomes" id="UP000442694"/>
    </source>
</evidence>
<organism evidence="2 3">
    <name type="scientific">Fluviispira multicolorata</name>
    <dbReference type="NCBI Taxonomy" id="2654512"/>
    <lineage>
        <taxon>Bacteria</taxon>
        <taxon>Pseudomonadati</taxon>
        <taxon>Bdellovibrionota</taxon>
        <taxon>Oligoflexia</taxon>
        <taxon>Silvanigrellales</taxon>
        <taxon>Silvanigrellaceae</taxon>
        <taxon>Fluviispira</taxon>
    </lineage>
</organism>
<dbReference type="EMBL" id="WFLN01000004">
    <property type="protein sequence ID" value="KAB8033816.1"/>
    <property type="molecule type" value="Genomic_DNA"/>
</dbReference>
<protein>
    <submittedName>
        <fullName evidence="2">DUF4113 domain-containing protein</fullName>
    </submittedName>
</protein>
<reference evidence="2 3" key="1">
    <citation type="submission" date="2019-10" db="EMBL/GenBank/DDBJ databases">
        <title>New genus of Silvanigrellaceae.</title>
        <authorList>
            <person name="Pitt A."/>
            <person name="Hahn M.W."/>
        </authorList>
    </citation>
    <scope>NUCLEOTIDE SEQUENCE [LARGE SCALE GENOMIC DNA]</scope>
    <source>
        <strain evidence="2 3">33A1-SZDP</strain>
    </source>
</reference>
<dbReference type="Proteomes" id="UP000442694">
    <property type="component" value="Unassembled WGS sequence"/>
</dbReference>
<sequence length="46" mass="5361">MVLVVDKLNSLKGASTINFGDMFENNEWKSKRSNVSNRFATNFMRY</sequence>
<evidence type="ECO:0000313" key="2">
    <source>
        <dbReference type="EMBL" id="KAB8033816.1"/>
    </source>
</evidence>
<gene>
    <name evidence="2" type="ORF">GCL57_02395</name>
</gene>
<accession>A0A833JFK5</accession>
<keyword evidence="3" id="KW-1185">Reference proteome</keyword>
<feature type="domain" description="DUF4113" evidence="1">
    <location>
        <begin position="4"/>
        <end position="43"/>
    </location>
</feature>
<dbReference type="AlphaFoldDB" id="A0A833JFK5"/>
<name>A0A833JFK5_9BACT</name>
<dbReference type="InterPro" id="IPR025188">
    <property type="entry name" value="DUF4113"/>
</dbReference>
<comment type="caution">
    <text evidence="2">The sequence shown here is derived from an EMBL/GenBank/DDBJ whole genome shotgun (WGS) entry which is preliminary data.</text>
</comment>